<sequence length="765" mass="91568">MITLEKIWLMEKDELKKIVNKNKSTNSLKIKVSKYFYEILVLEKEQNFIVEHDNFDKCTNIYEFMREKKIKYSLKNIWNMQEDSLKQILDDYSEHDITSLRVLVSKKYINIIKKHKYILDEIFYKNFLYTNSFEEGIEMFNFIESDEDAFNKLGIKLTKTEITGLKNIWKTKNKKINIQNLKISDYNFNLLKKFEIDKTLIKQLYQILKLSSGEELENKYIIDNFNINEIYDILYIKYFNKELYYMLKNIVDKSRFHYYLKEYMHIKKENLYLLEENIKNTKLPISITLLNSKILKYSSYNYLELMGKQQIYYIDFIRKIYKEFYDYDLTDIFIYLRIISNNCLNEQNYRGRMYFLEDIFKIILVIKYPKAKILSPFHGEPFARIQKFIENSKHDLKISEIFINYLLIISKIPKNTDAINFNNIIRSFGFWILFIFSKKESTINSIKEIIIGNNIENPYKLGINVHDKDRDKRTNLAIVHLLKFSQNINIEKYYNKFLKYSEKINETEALDRVLYGNNRKSNDFGGLLQNTIKVENILISGKELISKFWYFALKYKPDCEIEPCYELYKKEKKNLKHSVFKGLVDSLQISKTDGNSHVVCDPGKIQRLVVGVLQGRIKDEKGKLIMIDRIEEPEEKNENEIVLVTNYSDIKIYLRPFINTYLYENAIDNAEDLFIKLFEYINNLSENGTGEFGKVHLDYSCCVYYICMMAETQYGLEIEPGFSIISNYEFNMDDYIKYFLEEDIEKFNEANPEIVELKNKKKNLK</sequence>
<organism evidence="1">
    <name type="scientific">viral metagenome</name>
    <dbReference type="NCBI Taxonomy" id="1070528"/>
    <lineage>
        <taxon>unclassified sequences</taxon>
        <taxon>metagenomes</taxon>
        <taxon>organismal metagenomes</taxon>
    </lineage>
</organism>
<protein>
    <submittedName>
        <fullName evidence="1">Uncharacterized protein</fullName>
    </submittedName>
</protein>
<name>A0A6C0ADA3_9ZZZZ</name>
<proteinExistence type="predicted"/>
<reference evidence="1" key="1">
    <citation type="journal article" date="2020" name="Nature">
        <title>Giant virus diversity and host interactions through global metagenomics.</title>
        <authorList>
            <person name="Schulz F."/>
            <person name="Roux S."/>
            <person name="Paez-Espino D."/>
            <person name="Jungbluth S."/>
            <person name="Walsh D.A."/>
            <person name="Denef V.J."/>
            <person name="McMahon K.D."/>
            <person name="Konstantinidis K.T."/>
            <person name="Eloe-Fadrosh E.A."/>
            <person name="Kyrpides N.C."/>
            <person name="Woyke T."/>
        </authorList>
    </citation>
    <scope>NUCLEOTIDE SEQUENCE</scope>
    <source>
        <strain evidence="1">GVMAG-S-1021933-23</strain>
    </source>
</reference>
<evidence type="ECO:0000313" key="1">
    <source>
        <dbReference type="EMBL" id="QHS77686.1"/>
    </source>
</evidence>
<accession>A0A6C0ADA3</accession>
<dbReference type="AlphaFoldDB" id="A0A6C0ADA3"/>
<dbReference type="EMBL" id="MN740593">
    <property type="protein sequence ID" value="QHS77686.1"/>
    <property type="molecule type" value="Genomic_DNA"/>
</dbReference>